<name>C6XD53_METGS</name>
<dbReference type="Gene3D" id="3.40.50.11780">
    <property type="match status" value="1"/>
</dbReference>
<dbReference type="KEGG" id="mei:Msip34_1232"/>
<gene>
    <name evidence="1" type="ordered locus">Msip34_1232</name>
</gene>
<dbReference type="PANTHER" id="PTHR35861:SF1">
    <property type="entry name" value="PHAGE TAIL SHEATH PROTEIN"/>
    <property type="match status" value="1"/>
</dbReference>
<dbReference type="PANTHER" id="PTHR35861">
    <property type="match status" value="1"/>
</dbReference>
<dbReference type="STRING" id="582744.Msip34_1232"/>
<dbReference type="Proteomes" id="UP000002743">
    <property type="component" value="Chromosome"/>
</dbReference>
<proteinExistence type="predicted"/>
<accession>C6XD53</accession>
<keyword evidence="2" id="KW-1185">Reference proteome</keyword>
<protein>
    <recommendedName>
        <fullName evidence="3">Tail sheath protein</fullName>
    </recommendedName>
</protein>
<evidence type="ECO:0000313" key="1">
    <source>
        <dbReference type="EMBL" id="ACT50478.1"/>
    </source>
</evidence>
<organism evidence="1 2">
    <name type="scientific">Methylovorus glucosotrophus (strain SIP3-4)</name>
    <dbReference type="NCBI Taxonomy" id="582744"/>
    <lineage>
        <taxon>Bacteria</taxon>
        <taxon>Pseudomonadati</taxon>
        <taxon>Pseudomonadota</taxon>
        <taxon>Betaproteobacteria</taxon>
        <taxon>Nitrosomonadales</taxon>
        <taxon>Methylophilaceae</taxon>
        <taxon>Methylovorus</taxon>
    </lineage>
</organism>
<dbReference type="AlphaFoldDB" id="C6XD53"/>
<dbReference type="eggNOG" id="COG3497">
    <property type="taxonomic scope" value="Bacteria"/>
</dbReference>
<dbReference type="EMBL" id="CP001674">
    <property type="protein sequence ID" value="ACT50478.1"/>
    <property type="molecule type" value="Genomic_DNA"/>
</dbReference>
<evidence type="ECO:0008006" key="3">
    <source>
        <dbReference type="Google" id="ProtNLM"/>
    </source>
</evidence>
<sequence>MPKEYITPGVYVQETSSTQPAIEAMASGVPVFIGYTELAGTSQEPLTLVPRRISHQWEFIQLFGSAYPESGFAVSIKADGTAAAQVQSTSPHVLHDSLELFFANGGQDCWVISVGRFKTANEGLQLAELQAGLDIAATMQSIDLIVIPEMQALSLDDYRTLADAALSHAATCHDRFVILDMLFKPSPGNTSSLAQHFHEGLEIYREQGIGQQHLSWGAVYAPHLLVSLPRRLDEPNIQVTLADGSELSLSNLFAHHRALYTAVIAAIHAQPRVLPPSGAVAGCYAAQDRNRGIWKAPANMTLALVNAPAVELPVADYETMNVDVMRGKSINPIRLFTHKGTLVWGARTLAGNDNEWRYVPTRRLCTWIETCIRRSSGWLTFEENMPATWQTLQASVETFLMMLWRNSVFTGEKPEQAFFVRVGQGLTMTLQDVADGRVRLEIGVATQRPAEFVHMQLSFMLGTQA</sequence>
<reference evidence="1 2" key="2">
    <citation type="journal article" date="2011" name="J. Bacteriol.">
        <title>Genomes of three methylotrophs from a single niche uncover genetic and metabolic divergence of Methylophilaceae.</title>
        <authorList>
            <person name="Lapidus A."/>
            <person name="Clum A."/>
            <person name="Labutti K."/>
            <person name="Kaluzhnaya M.G."/>
            <person name="Lim S."/>
            <person name="Beck D.A."/>
            <person name="Glavina Del Rio T."/>
            <person name="Nolan M."/>
            <person name="Mavromatis K."/>
            <person name="Huntemann M."/>
            <person name="Lucas S."/>
            <person name="Lidstrom M.E."/>
            <person name="Ivanova N."/>
            <person name="Chistoserdova L."/>
        </authorList>
    </citation>
    <scope>NUCLEOTIDE SEQUENCE [LARGE SCALE GENOMIC DNA]</scope>
    <source>
        <strain evidence="1 2">SIP3-4</strain>
    </source>
</reference>
<dbReference type="HOGENOM" id="CLU_009303_2_0_4"/>
<dbReference type="InterPro" id="IPR052042">
    <property type="entry name" value="Tail_sheath_structural"/>
</dbReference>
<reference evidence="2" key="1">
    <citation type="submission" date="2009-07" db="EMBL/GenBank/DDBJ databases">
        <title>Complete sequence of chromosome of Methylovorus sp. SIP3-4.</title>
        <authorList>
            <person name="Lucas S."/>
            <person name="Copeland A."/>
            <person name="Lapidus A."/>
            <person name="Glavina del Rio T."/>
            <person name="Tice H."/>
            <person name="Bruce D."/>
            <person name="Goodwin L."/>
            <person name="Pitluck S."/>
            <person name="Clum A."/>
            <person name="Larimer F."/>
            <person name="Land M."/>
            <person name="Hauser L."/>
            <person name="Kyrpides N."/>
            <person name="Mikhailova N."/>
            <person name="Kayluzhnaya M."/>
            <person name="Chistoserdova L."/>
        </authorList>
    </citation>
    <scope>NUCLEOTIDE SEQUENCE [LARGE SCALE GENOMIC DNA]</scope>
    <source>
        <strain evidence="2">SIP3-4</strain>
    </source>
</reference>
<evidence type="ECO:0000313" key="2">
    <source>
        <dbReference type="Proteomes" id="UP000002743"/>
    </source>
</evidence>